<dbReference type="Pfam" id="PF02902">
    <property type="entry name" value="Peptidase_C48"/>
    <property type="match status" value="1"/>
</dbReference>
<gene>
    <name evidence="8 10 11 12" type="primary">senp7</name>
</gene>
<feature type="compositionally biased region" description="Polar residues" evidence="6">
    <location>
        <begin position="62"/>
        <end position="75"/>
    </location>
</feature>
<feature type="compositionally biased region" description="Basic and acidic residues" evidence="6">
    <location>
        <begin position="293"/>
        <end position="302"/>
    </location>
</feature>
<reference evidence="8" key="1">
    <citation type="journal article" date="2010" name="Science">
        <title>The genome of the Western clawed frog Xenopus tropicalis.</title>
        <authorList>
            <person name="Hellsten U."/>
            <person name="Harland R.M."/>
            <person name="Gilchrist M.J."/>
            <person name="Hendrix D."/>
            <person name="Jurka J."/>
            <person name="Kapitonov V."/>
            <person name="Ovcharenko I."/>
            <person name="Putnam N.H."/>
            <person name="Shu S."/>
            <person name="Taher L."/>
            <person name="Blitz I.L."/>
            <person name="Blumberg B."/>
            <person name="Dichmann D.S."/>
            <person name="Dubchak I."/>
            <person name="Amaya E."/>
            <person name="Detter J.C."/>
            <person name="Fletcher R."/>
            <person name="Gerhard D.S."/>
            <person name="Goodstein D."/>
            <person name="Graves T."/>
            <person name="Grigoriev I.V."/>
            <person name="Grimwood J."/>
            <person name="Kawashima T."/>
            <person name="Lindquist E."/>
            <person name="Lucas S.M."/>
            <person name="Mead P.E."/>
            <person name="Mitros T."/>
            <person name="Ogino H."/>
            <person name="Ohta Y."/>
            <person name="Poliakov A.V."/>
            <person name="Pollet N."/>
            <person name="Robert J."/>
            <person name="Salamov A."/>
            <person name="Sater A.K."/>
            <person name="Schmutz J."/>
            <person name="Terry A."/>
            <person name="Vize P.D."/>
            <person name="Warren W.C."/>
            <person name="Wells D."/>
            <person name="Wills A."/>
            <person name="Wilson R.K."/>
            <person name="Zimmerman L.B."/>
            <person name="Zorn A.M."/>
            <person name="Grainger R."/>
            <person name="Grammer T."/>
            <person name="Khokha M.K."/>
            <person name="Richardson P.M."/>
            <person name="Rokhsar D.S."/>
        </authorList>
    </citation>
    <scope>NUCLEOTIDE SEQUENCE [LARGE SCALE GENOMIC DNA]</scope>
    <source>
        <strain evidence="8">Nigerian</strain>
    </source>
</reference>
<evidence type="ECO:0000259" key="7">
    <source>
        <dbReference type="PROSITE" id="PS50600"/>
    </source>
</evidence>
<dbReference type="Gene3D" id="3.40.395.10">
    <property type="entry name" value="Adenoviral Proteinase, Chain A"/>
    <property type="match status" value="1"/>
</dbReference>
<feature type="compositionally biased region" description="Low complexity" evidence="6">
    <location>
        <begin position="8"/>
        <end position="19"/>
    </location>
</feature>
<evidence type="ECO:0000313" key="10">
    <source>
        <dbReference type="RefSeq" id="XP_031752848.1"/>
    </source>
</evidence>
<dbReference type="GO" id="GO:0005634">
    <property type="term" value="C:nucleus"/>
    <property type="evidence" value="ECO:0000318"/>
    <property type="project" value="GO_Central"/>
</dbReference>
<reference evidence="8" key="2">
    <citation type="submission" date="2021-03" db="UniProtKB">
        <authorList>
            <consortium name="Ensembl"/>
        </authorList>
    </citation>
    <scope>IDENTIFICATION</scope>
</reference>
<dbReference type="OMA" id="CCARINN"/>
<keyword evidence="9" id="KW-1185">Reference proteome</keyword>
<protein>
    <submittedName>
        <fullName evidence="8">SUMO specific peptidase 7</fullName>
    </submittedName>
    <submittedName>
        <fullName evidence="10 11">Sentrin-specific protease 7 isoform X1</fullName>
    </submittedName>
</protein>
<dbReference type="Xenbase" id="XB-GENE-1000860">
    <property type="gene designation" value="senp7"/>
</dbReference>
<dbReference type="InterPro" id="IPR038765">
    <property type="entry name" value="Papain-like_cys_pep_sf"/>
</dbReference>
<feature type="region of interest" description="Disordered" evidence="6">
    <location>
        <begin position="222"/>
        <end position="241"/>
    </location>
</feature>
<evidence type="ECO:0000313" key="11">
    <source>
        <dbReference type="RefSeq" id="XP_031752849.1"/>
    </source>
</evidence>
<evidence type="ECO:0000313" key="9">
    <source>
        <dbReference type="Proteomes" id="UP000008143"/>
    </source>
</evidence>
<feature type="compositionally biased region" description="Polar residues" evidence="6">
    <location>
        <begin position="171"/>
        <end position="181"/>
    </location>
</feature>
<evidence type="ECO:0000256" key="3">
    <source>
        <dbReference type="ARBA" id="ARBA00022670"/>
    </source>
</evidence>
<dbReference type="CTD" id="57337"/>
<evidence type="ECO:0000313" key="8">
    <source>
        <dbReference type="Ensembl" id="ENSXETP00000117320"/>
    </source>
</evidence>
<feature type="compositionally biased region" description="Polar residues" evidence="6">
    <location>
        <begin position="131"/>
        <end position="146"/>
    </location>
</feature>
<comment type="similarity">
    <text evidence="1">Belongs to the peptidase C48 family.</text>
</comment>
<dbReference type="GO" id="GO:0016926">
    <property type="term" value="P:protein desumoylation"/>
    <property type="evidence" value="ECO:0000318"/>
    <property type="project" value="GO_Central"/>
</dbReference>
<feature type="region of interest" description="Disordered" evidence="6">
    <location>
        <begin position="516"/>
        <end position="537"/>
    </location>
</feature>
<feature type="compositionally biased region" description="Basic and acidic residues" evidence="6">
    <location>
        <begin position="26"/>
        <end position="36"/>
    </location>
</feature>
<dbReference type="InterPro" id="IPR051947">
    <property type="entry name" value="Sentrin-specific_protease"/>
</dbReference>
<feature type="region of interest" description="Disordered" evidence="6">
    <location>
        <begin position="275"/>
        <end position="302"/>
    </location>
</feature>
<dbReference type="PROSITE" id="PS50600">
    <property type="entry name" value="ULP_PROTEASE"/>
    <property type="match status" value="1"/>
</dbReference>
<accession>A0A803KAB0</accession>
<dbReference type="RefSeq" id="XP_031752849.1">
    <property type="nucleotide sequence ID" value="XM_031896989.1"/>
</dbReference>
<keyword evidence="5" id="KW-0378">Hydrolase</keyword>
<evidence type="ECO:0000256" key="6">
    <source>
        <dbReference type="SAM" id="MobiDB-lite"/>
    </source>
</evidence>
<proteinExistence type="inferred from homology"/>
<keyword evidence="4" id="KW-0833">Ubl conjugation pathway</keyword>
<dbReference type="GO" id="GO:0006508">
    <property type="term" value="P:proteolysis"/>
    <property type="evidence" value="ECO:0007669"/>
    <property type="project" value="UniProtKB-KW"/>
</dbReference>
<evidence type="ECO:0000256" key="2">
    <source>
        <dbReference type="ARBA" id="ARBA00022553"/>
    </source>
</evidence>
<feature type="region of interest" description="Disordered" evidence="6">
    <location>
        <begin position="1"/>
        <end position="75"/>
    </location>
</feature>
<dbReference type="PANTHER" id="PTHR46896">
    <property type="entry name" value="SENTRIN-SPECIFIC PROTEASE"/>
    <property type="match status" value="1"/>
</dbReference>
<keyword evidence="3 10" id="KW-0645">Protease</keyword>
<evidence type="ECO:0000313" key="12">
    <source>
        <dbReference type="Xenbase" id="XB-GENE-1000860"/>
    </source>
</evidence>
<evidence type="ECO:0000256" key="1">
    <source>
        <dbReference type="ARBA" id="ARBA00005234"/>
    </source>
</evidence>
<feature type="region of interest" description="Disordered" evidence="6">
    <location>
        <begin position="131"/>
        <end position="185"/>
    </location>
</feature>
<dbReference type="Proteomes" id="UP000008143">
    <property type="component" value="Chromosome 2"/>
</dbReference>
<dbReference type="InterPro" id="IPR003653">
    <property type="entry name" value="Peptidase_C48_C"/>
</dbReference>
<sequence>MEKHNQESPSSIQSSGRGSVFRIPKKKADDWSEEIHLSSPLSRLTEPSFKNVTTRKRPGDSSYASFNRTRNKDSNAYYQSKFDPYRCRRSELWGVYNEPKSPSKEEPCEVFKARRCSVELIRIQETIQQSKACRDVSNTSNSSLKETNSRRSYYEQVTSGSSQKEPEQETKSPVNMISSPSKSKRDRTYCQKLAEQMHNKSSLLPEQDSVCVNASPLEENLHLSTDSPNIGSVSTLKSNSGTTLTGDISGSPNLVKHTSNNVQLFKRNVKTHISNKATPSSSEPIVLSSDEEERSHGETAESVMEKPLTEMIDMNEGTEHNQLSCNETSKLMKHVYLPGKEILFSVLPESKVLELEFMNAYIGTRKGRTIGPAKFTAKSIDIPLRVTLQKNCTVSFSTAVLCKYGVWETDKDFVRSRAIIFLWVSSDNDIEMQLGTSIKNPVSKPVEFIFLELNVMLSKKEQDVLNEIMNEASKKGSPGLKDIMSWQMACPLFKDLPLAENAFMSNCLPAFQKQQPHPPEALTLPEHSSECSSPKQAPNTYTLLQRQTGRLYSASLVPKQDNGWTEMRHAGSLLKLIVYPPPPTKGGLCVTNEDLDCLEHGEFLNDVIIDFYLKYLLLERFPKHFAERSHIFSSFFYKCLTRKEIAANESCASLPAAQRRHQRVKTWTRHVDIFTKDFIFVPVNENSHWYLAVICFPWLESAEFEERNFDSTNLCGKPPKEASNTTCSVIVFNDHLEKEEETIVDDSSSDDSTRPSPHSGSNKKKSRETKGNLCRKVCKRPCLLIFDSLKSGSVQTTVQVLREYLKVEWEVKRKTMREFSRSNMRDFYPKVPKQNNSTDCGLFLLQYVESFVQQPIENFDSPIHLEDWFPLTVVKSKREEIRDLILKLHLQQDGNSGNKC</sequence>
<dbReference type="Bgee" id="ENSXETG00000032106">
    <property type="expression patterns" value="Expressed in testis and 13 other cell types or tissues"/>
</dbReference>
<dbReference type="GeneID" id="100495461"/>
<reference evidence="10 11" key="3">
    <citation type="submission" date="2025-04" db="UniProtKB">
        <authorList>
            <consortium name="RefSeq"/>
        </authorList>
    </citation>
    <scope>IDENTIFICATION</scope>
    <source>
        <strain evidence="10 11">Nigerian</strain>
        <tissue evidence="10 11">Liver and blood</tissue>
    </source>
</reference>
<dbReference type="KEGG" id="xtr:100495461"/>
<feature type="domain" description="Ubiquitin-like protease family profile" evidence="7">
    <location>
        <begin position="588"/>
        <end position="851"/>
    </location>
</feature>
<dbReference type="RefSeq" id="XP_031752848.1">
    <property type="nucleotide sequence ID" value="XM_031896988.1"/>
</dbReference>
<dbReference type="GO" id="GO:0070139">
    <property type="term" value="F:SUMO-specific endopeptidase activity"/>
    <property type="evidence" value="ECO:0000318"/>
    <property type="project" value="GO_Central"/>
</dbReference>
<feature type="region of interest" description="Disordered" evidence="6">
    <location>
        <begin position="741"/>
        <end position="768"/>
    </location>
</feature>
<dbReference type="AGR" id="Xenbase:XB-GENE-1000860"/>
<dbReference type="AlphaFoldDB" id="A0A803KAB0"/>
<dbReference type="PANTHER" id="PTHR46896:SF2">
    <property type="entry name" value="SENTRIN-SPECIFIC PROTEASE 7"/>
    <property type="match status" value="1"/>
</dbReference>
<name>A0A803KAB0_XENTR</name>
<dbReference type="SUPFAM" id="SSF54001">
    <property type="entry name" value="Cysteine proteinases"/>
    <property type="match status" value="1"/>
</dbReference>
<dbReference type="GeneTree" id="ENSGT00940000157308"/>
<organism evidence="8">
    <name type="scientific">Xenopus tropicalis</name>
    <name type="common">Western clawed frog</name>
    <name type="synonym">Silurana tropicalis</name>
    <dbReference type="NCBI Taxonomy" id="8364"/>
    <lineage>
        <taxon>Eukaryota</taxon>
        <taxon>Metazoa</taxon>
        <taxon>Chordata</taxon>
        <taxon>Craniata</taxon>
        <taxon>Vertebrata</taxon>
        <taxon>Euteleostomi</taxon>
        <taxon>Amphibia</taxon>
        <taxon>Batrachia</taxon>
        <taxon>Anura</taxon>
        <taxon>Pipoidea</taxon>
        <taxon>Pipidae</taxon>
        <taxon>Xenopodinae</taxon>
        <taxon>Xenopus</taxon>
        <taxon>Silurana</taxon>
    </lineage>
</organism>
<evidence type="ECO:0000256" key="5">
    <source>
        <dbReference type="ARBA" id="ARBA00022801"/>
    </source>
</evidence>
<evidence type="ECO:0000256" key="4">
    <source>
        <dbReference type="ARBA" id="ARBA00022786"/>
    </source>
</evidence>
<dbReference type="Ensembl" id="ENSXETT00000108605">
    <property type="protein sequence ID" value="ENSXETP00000117320"/>
    <property type="gene ID" value="ENSXETG00000032106"/>
</dbReference>
<keyword evidence="2" id="KW-0597">Phosphoprotein</keyword>
<dbReference type="GO" id="GO:0005737">
    <property type="term" value="C:cytoplasm"/>
    <property type="evidence" value="ECO:0000318"/>
    <property type="project" value="GO_Central"/>
</dbReference>
<dbReference type="OrthoDB" id="442460at2759"/>